<dbReference type="AlphaFoldDB" id="A0A8J2WYZ9"/>
<proteinExistence type="predicted"/>
<dbReference type="GO" id="GO:0006355">
    <property type="term" value="P:regulation of DNA-templated transcription"/>
    <property type="evidence" value="ECO:0007669"/>
    <property type="project" value="InterPro"/>
</dbReference>
<evidence type="ECO:0000313" key="3">
    <source>
        <dbReference type="EMBL" id="CAH0373209.1"/>
    </source>
</evidence>
<dbReference type="Gene3D" id="1.10.246.20">
    <property type="entry name" value="Coactivator CBP, KIX domain"/>
    <property type="match status" value="1"/>
</dbReference>
<reference evidence="3" key="1">
    <citation type="submission" date="2021-11" db="EMBL/GenBank/DDBJ databases">
        <authorList>
            <consortium name="Genoscope - CEA"/>
            <person name="William W."/>
        </authorList>
    </citation>
    <scope>NUCLEOTIDE SEQUENCE</scope>
</reference>
<dbReference type="InterPro" id="IPR036529">
    <property type="entry name" value="KIX_dom_sf"/>
</dbReference>
<gene>
    <name evidence="3" type="ORF">PECAL_4P03890</name>
</gene>
<feature type="region of interest" description="Disordered" evidence="2">
    <location>
        <begin position="65"/>
        <end position="116"/>
    </location>
</feature>
<dbReference type="EMBL" id="CAKKNE010000004">
    <property type="protein sequence ID" value="CAH0373209.1"/>
    <property type="molecule type" value="Genomic_DNA"/>
</dbReference>
<sequence>MPPKGVDAAAREAMTHKIAQRIKSMLQPGQDPVAAARQIEAKCFDSAKDAQDYERKVEKRLAKAAKALEASQRPSMSEPSDTAPLEKKQALARKRSREDSEVVQEAKRPRSSDSARDLLREHGATLEWWRAAPAVIGRRLRAIIDAATAAGSVGDEARTWASDALQKVDKIEKRATSLHKQLEARSGNLSELPGYCTKLKEWKADLEAKLGKRAPQWAPSSIGEAAVESWCDVATNDVAGALRARLGACVGAISQDALGAYRVECPRDSFTATLRLQTSNGQVTRAWVTTVRSGERSPASSYDFWRRVGDEATEAADKCVKKAGGSTLGTVARLLVAIPLFRDALASTAAARHKASVERSAPRVPDFARAARLLERERVRAS</sequence>
<name>A0A8J2WYZ9_9STRA</name>
<keyword evidence="1" id="KW-0539">Nucleus</keyword>
<feature type="compositionally biased region" description="Basic and acidic residues" evidence="2">
    <location>
        <begin position="96"/>
        <end position="116"/>
    </location>
</feature>
<protein>
    <submittedName>
        <fullName evidence="3">Uncharacterized protein</fullName>
    </submittedName>
</protein>
<organism evidence="3 4">
    <name type="scientific">Pelagomonas calceolata</name>
    <dbReference type="NCBI Taxonomy" id="35677"/>
    <lineage>
        <taxon>Eukaryota</taxon>
        <taxon>Sar</taxon>
        <taxon>Stramenopiles</taxon>
        <taxon>Ochrophyta</taxon>
        <taxon>Pelagophyceae</taxon>
        <taxon>Pelagomonadales</taxon>
        <taxon>Pelagomonadaceae</taxon>
        <taxon>Pelagomonas</taxon>
    </lineage>
</organism>
<comment type="caution">
    <text evidence="3">The sequence shown here is derived from an EMBL/GenBank/DDBJ whole genome shotgun (WGS) entry which is preliminary data.</text>
</comment>
<evidence type="ECO:0000256" key="1">
    <source>
        <dbReference type="ARBA" id="ARBA00023242"/>
    </source>
</evidence>
<evidence type="ECO:0000313" key="4">
    <source>
        <dbReference type="Proteomes" id="UP000789595"/>
    </source>
</evidence>
<keyword evidence="4" id="KW-1185">Reference proteome</keyword>
<dbReference type="Proteomes" id="UP000789595">
    <property type="component" value="Unassembled WGS sequence"/>
</dbReference>
<dbReference type="SUPFAM" id="SSF47040">
    <property type="entry name" value="Kix domain of CBP (creb binding protein)"/>
    <property type="match status" value="1"/>
</dbReference>
<accession>A0A8J2WYZ9</accession>
<evidence type="ECO:0000256" key="2">
    <source>
        <dbReference type="SAM" id="MobiDB-lite"/>
    </source>
</evidence>
<dbReference type="GO" id="GO:0003712">
    <property type="term" value="F:transcription coregulator activity"/>
    <property type="evidence" value="ECO:0007669"/>
    <property type="project" value="InterPro"/>
</dbReference>